<organism evidence="4 5">
    <name type="scientific">Salinimonas sediminis</name>
    <dbReference type="NCBI Taxonomy" id="2303538"/>
    <lineage>
        <taxon>Bacteria</taxon>
        <taxon>Pseudomonadati</taxon>
        <taxon>Pseudomonadota</taxon>
        <taxon>Gammaproteobacteria</taxon>
        <taxon>Alteromonadales</taxon>
        <taxon>Alteromonadaceae</taxon>
        <taxon>Alteromonas/Salinimonas group</taxon>
        <taxon>Salinimonas</taxon>
    </lineage>
</organism>
<protein>
    <recommendedName>
        <fullName evidence="6">Gluconolaconase</fullName>
    </recommendedName>
</protein>
<dbReference type="InterPro" id="IPR017996">
    <property type="entry name" value="MRJP/yellow-related"/>
</dbReference>
<sequence>MKLLSAIAATVFTFSSTNVTYAADAEQVAVVKGTQITGVTVSNQGDIFVNAPNWRDGVSFAVARINKSTDKFTPYPDNAYNQCVANSDVRDDCFLAVQSVVASNDKLYVLDTRNPKFQQVKDAPRIFVIDLNTDKVEKVLTLSAQAYHQDSYINDLRIDHKTNRVYMTDSAHAGLVVYNLNDDSSYRILDNHHSTRAQVQTLNIQGKAFTMQVQSDGIALDTYNDTLYYHALSGYTLYAINTADIKQGGDIANKAIWEVAKTGAPDGMILDKRGNLYLADLEKQQVQYLTPAHDLRTLVEGEAVNWADTFSIYNNYLYYTNSKIQDAGKDVSNMHFEVYRVKLPD</sequence>
<reference evidence="4 5" key="1">
    <citation type="submission" date="2018-08" db="EMBL/GenBank/DDBJ databases">
        <title>Salinimonas sediminis sp. nov., a piezophilic bacterium isolated from a deep-sea sediment sample from the New Britain Trench.</title>
        <authorList>
            <person name="Cao J."/>
        </authorList>
    </citation>
    <scope>NUCLEOTIDE SEQUENCE [LARGE SCALE GENOMIC DNA]</scope>
    <source>
        <strain evidence="4 5">N102</strain>
    </source>
</reference>
<dbReference type="PANTHER" id="PTHR10009:SF18">
    <property type="entry name" value="PROTEIN YELLOW-LIKE PROTEIN"/>
    <property type="match status" value="1"/>
</dbReference>
<evidence type="ECO:0000256" key="3">
    <source>
        <dbReference type="SAM" id="SignalP"/>
    </source>
</evidence>
<evidence type="ECO:0000313" key="4">
    <source>
        <dbReference type="EMBL" id="AXR06591.1"/>
    </source>
</evidence>
<keyword evidence="3" id="KW-0732">Signal</keyword>
<dbReference type="EMBL" id="CP031769">
    <property type="protein sequence ID" value="AXR06591.1"/>
    <property type="molecule type" value="Genomic_DNA"/>
</dbReference>
<feature type="signal peptide" evidence="3">
    <location>
        <begin position="1"/>
        <end position="22"/>
    </location>
</feature>
<proteinExistence type="predicted"/>
<dbReference type="Pfam" id="PF03022">
    <property type="entry name" value="MRJP"/>
    <property type="match status" value="1"/>
</dbReference>
<dbReference type="Gene3D" id="2.120.10.30">
    <property type="entry name" value="TolB, C-terminal domain"/>
    <property type="match status" value="1"/>
</dbReference>
<evidence type="ECO:0000313" key="5">
    <source>
        <dbReference type="Proteomes" id="UP000262073"/>
    </source>
</evidence>
<feature type="chain" id="PRO_5016890256" description="Gluconolaconase" evidence="3">
    <location>
        <begin position="23"/>
        <end position="345"/>
    </location>
</feature>
<evidence type="ECO:0000256" key="1">
    <source>
        <dbReference type="ARBA" id="ARBA00004613"/>
    </source>
</evidence>
<dbReference type="SUPFAM" id="SSF63829">
    <property type="entry name" value="Calcium-dependent phosphotriesterase"/>
    <property type="match status" value="1"/>
</dbReference>
<dbReference type="AlphaFoldDB" id="A0A346NM34"/>
<dbReference type="Proteomes" id="UP000262073">
    <property type="component" value="Chromosome"/>
</dbReference>
<dbReference type="KEGG" id="salm:D0Y50_09540"/>
<name>A0A346NM34_9ALTE</name>
<evidence type="ECO:0008006" key="6">
    <source>
        <dbReference type="Google" id="ProtNLM"/>
    </source>
</evidence>
<comment type="subcellular location">
    <subcellularLocation>
        <location evidence="1">Secreted</location>
    </subcellularLocation>
</comment>
<dbReference type="RefSeq" id="WP_117316654.1">
    <property type="nucleotide sequence ID" value="NZ_CP031769.1"/>
</dbReference>
<keyword evidence="2" id="KW-0964">Secreted</keyword>
<accession>A0A346NM34</accession>
<keyword evidence="5" id="KW-1185">Reference proteome</keyword>
<gene>
    <name evidence="4" type="ORF">D0Y50_09540</name>
</gene>
<dbReference type="PANTHER" id="PTHR10009">
    <property type="entry name" value="PROTEIN YELLOW-RELATED"/>
    <property type="match status" value="1"/>
</dbReference>
<dbReference type="OrthoDB" id="9797664at2"/>
<evidence type="ECO:0000256" key="2">
    <source>
        <dbReference type="ARBA" id="ARBA00022525"/>
    </source>
</evidence>
<dbReference type="InterPro" id="IPR011042">
    <property type="entry name" value="6-blade_b-propeller_TolB-like"/>
</dbReference>
<dbReference type="GO" id="GO:0005576">
    <property type="term" value="C:extracellular region"/>
    <property type="evidence" value="ECO:0007669"/>
    <property type="project" value="UniProtKB-SubCell"/>
</dbReference>